<evidence type="ECO:0000313" key="1">
    <source>
        <dbReference type="EMBL" id="CAA0811467.1"/>
    </source>
</evidence>
<reference evidence="1" key="1">
    <citation type="submission" date="2019-12" db="EMBL/GenBank/DDBJ databases">
        <authorList>
            <person name="Scholes J."/>
        </authorList>
    </citation>
    <scope>NUCLEOTIDE SEQUENCE</scope>
</reference>
<dbReference type="AlphaFoldDB" id="A0A9N7MQM4"/>
<evidence type="ECO:0000313" key="2">
    <source>
        <dbReference type="Proteomes" id="UP001153555"/>
    </source>
</evidence>
<organism evidence="1 2">
    <name type="scientific">Striga hermonthica</name>
    <name type="common">Purple witchweed</name>
    <name type="synonym">Buchnera hermonthica</name>
    <dbReference type="NCBI Taxonomy" id="68872"/>
    <lineage>
        <taxon>Eukaryota</taxon>
        <taxon>Viridiplantae</taxon>
        <taxon>Streptophyta</taxon>
        <taxon>Embryophyta</taxon>
        <taxon>Tracheophyta</taxon>
        <taxon>Spermatophyta</taxon>
        <taxon>Magnoliopsida</taxon>
        <taxon>eudicotyledons</taxon>
        <taxon>Gunneridae</taxon>
        <taxon>Pentapetalae</taxon>
        <taxon>asterids</taxon>
        <taxon>lamiids</taxon>
        <taxon>Lamiales</taxon>
        <taxon>Orobanchaceae</taxon>
        <taxon>Buchnereae</taxon>
        <taxon>Striga</taxon>
    </lineage>
</organism>
<feature type="non-terminal residue" evidence="1">
    <location>
        <position position="55"/>
    </location>
</feature>
<comment type="caution">
    <text evidence="1">The sequence shown here is derived from an EMBL/GenBank/DDBJ whole genome shotgun (WGS) entry which is preliminary data.</text>
</comment>
<accession>A0A9N7MQM4</accession>
<proteinExistence type="predicted"/>
<dbReference type="Proteomes" id="UP001153555">
    <property type="component" value="Unassembled WGS sequence"/>
</dbReference>
<protein>
    <submittedName>
        <fullName evidence="1">Uncharacterized protein</fullName>
    </submittedName>
</protein>
<name>A0A9N7MQM4_STRHE</name>
<sequence length="55" mass="6345">MNPYFIKKGDGEPRTYFPVPEENQKEVDLDPWPGAEEVGTEKTCFIRQRSKIGES</sequence>
<dbReference type="EMBL" id="CACSLK010008778">
    <property type="protein sequence ID" value="CAA0811467.1"/>
    <property type="molecule type" value="Genomic_DNA"/>
</dbReference>
<keyword evidence="2" id="KW-1185">Reference proteome</keyword>
<gene>
    <name evidence="1" type="ORF">SHERM_12541</name>
</gene>